<dbReference type="EnsemblMetazoa" id="CapteT210958">
    <property type="protein sequence ID" value="CapteP210958"/>
    <property type="gene ID" value="CapteG210958"/>
</dbReference>
<reference evidence="3" key="1">
    <citation type="submission" date="2012-12" db="EMBL/GenBank/DDBJ databases">
        <authorList>
            <person name="Hellsten U."/>
            <person name="Grimwood J."/>
            <person name="Chapman J.A."/>
            <person name="Shapiro H."/>
            <person name="Aerts A."/>
            <person name="Otillar R.P."/>
            <person name="Terry A.Y."/>
            <person name="Boore J.L."/>
            <person name="Simakov O."/>
            <person name="Marletaz F."/>
            <person name="Cho S.-J."/>
            <person name="Edsinger-Gonzales E."/>
            <person name="Havlak P."/>
            <person name="Kuo D.-H."/>
            <person name="Larsson T."/>
            <person name="Lv J."/>
            <person name="Arendt D."/>
            <person name="Savage R."/>
            <person name="Osoegawa K."/>
            <person name="de Jong P."/>
            <person name="Lindberg D.R."/>
            <person name="Seaver E.C."/>
            <person name="Weisblat D.A."/>
            <person name="Putnam N.H."/>
            <person name="Grigoriev I.V."/>
            <person name="Rokhsar D.S."/>
        </authorList>
    </citation>
    <scope>NUCLEOTIDE SEQUENCE</scope>
    <source>
        <strain evidence="3">I ESC-2004</strain>
    </source>
</reference>
<dbReference type="Gene3D" id="3.30.460.90">
    <property type="match status" value="1"/>
</dbReference>
<evidence type="ECO:0000313" key="2">
    <source>
        <dbReference type="EnsemblMetazoa" id="CapteP210958"/>
    </source>
</evidence>
<dbReference type="EMBL" id="AMQN01027539">
    <property type="status" value="NOT_ANNOTATED_CDS"/>
    <property type="molecule type" value="Genomic_DNA"/>
</dbReference>
<dbReference type="Proteomes" id="UP000014760">
    <property type="component" value="Unassembled WGS sequence"/>
</dbReference>
<keyword evidence="3" id="KW-1185">Reference proteome</keyword>
<name>R7U2W6_CAPTE</name>
<reference evidence="2" key="3">
    <citation type="submission" date="2015-06" db="UniProtKB">
        <authorList>
            <consortium name="EnsemblMetazoa"/>
        </authorList>
    </citation>
    <scope>IDENTIFICATION</scope>
</reference>
<dbReference type="EMBL" id="AMQN01027538">
    <property type="status" value="NOT_ANNOTATED_CDS"/>
    <property type="molecule type" value="Genomic_DNA"/>
</dbReference>
<dbReference type="OrthoDB" id="6139340at2759"/>
<reference evidence="1 3" key="2">
    <citation type="journal article" date="2013" name="Nature">
        <title>Insights into bilaterian evolution from three spiralian genomes.</title>
        <authorList>
            <person name="Simakov O."/>
            <person name="Marletaz F."/>
            <person name="Cho S.J."/>
            <person name="Edsinger-Gonzales E."/>
            <person name="Havlak P."/>
            <person name="Hellsten U."/>
            <person name="Kuo D.H."/>
            <person name="Larsson T."/>
            <person name="Lv J."/>
            <person name="Arendt D."/>
            <person name="Savage R."/>
            <person name="Osoegawa K."/>
            <person name="de Jong P."/>
            <person name="Grimwood J."/>
            <person name="Chapman J.A."/>
            <person name="Shapiro H."/>
            <person name="Aerts A."/>
            <person name="Otillar R.P."/>
            <person name="Terry A.Y."/>
            <person name="Boore J.L."/>
            <person name="Grigoriev I.V."/>
            <person name="Lindberg D.R."/>
            <person name="Seaver E.C."/>
            <person name="Weisblat D.A."/>
            <person name="Putnam N.H."/>
            <person name="Rokhsar D.S."/>
        </authorList>
    </citation>
    <scope>NUCLEOTIDE SEQUENCE</scope>
    <source>
        <strain evidence="1 3">I ESC-2004</strain>
    </source>
</reference>
<dbReference type="HOGENOM" id="CLU_035360_0_0_1"/>
<accession>R7U2W6</accession>
<evidence type="ECO:0000313" key="3">
    <source>
        <dbReference type="Proteomes" id="UP000014760"/>
    </source>
</evidence>
<dbReference type="EMBL" id="KB308550">
    <property type="protein sequence ID" value="ELT97525.1"/>
    <property type="molecule type" value="Genomic_DNA"/>
</dbReference>
<protein>
    <recommendedName>
        <fullName evidence="4">Mab-21-like HhH/H2TH-like domain-containing protein</fullName>
    </recommendedName>
</protein>
<dbReference type="AlphaFoldDB" id="R7U2W6"/>
<proteinExistence type="predicted"/>
<gene>
    <name evidence="1" type="ORF">CAPTEDRAFT_210958</name>
</gene>
<sequence>MYSAVTQLREQRALYLLARCRKSNPRVTGQLTTKWRQRVRKTTRENEGGSIQLMHHSQVTNSRIHSLKLKTQLRGSMGEDTKCGFPDEFDIMLIVKKFSDNCLLNSIDYCKANVLLPTFPAIRDEISPFEINLIINILMRKILLTHTIWKESHLKFVSCERMNVGLCLNMVFNGHLYKLLHISIDLVPSIPLKIPVNVSIDWPVPLDFSKCQLYGLFRDGYDGLDLSSTDYEEVLLKSLPSAAIDAYVLGKAFSSAHFKWTGNRLAQVFRKSYTMKKALLISLQQLKIPQEASRHEDTLNFCGCLRAIRRAFWSHDWNPRDVPRHEWIQEIVSVASNMEKYVKENECRRCIFHAKKWTL</sequence>
<evidence type="ECO:0000313" key="1">
    <source>
        <dbReference type="EMBL" id="ELT97525.1"/>
    </source>
</evidence>
<organism evidence="1">
    <name type="scientific">Capitella teleta</name>
    <name type="common">Polychaete worm</name>
    <dbReference type="NCBI Taxonomy" id="283909"/>
    <lineage>
        <taxon>Eukaryota</taxon>
        <taxon>Metazoa</taxon>
        <taxon>Spiralia</taxon>
        <taxon>Lophotrochozoa</taxon>
        <taxon>Annelida</taxon>
        <taxon>Polychaeta</taxon>
        <taxon>Sedentaria</taxon>
        <taxon>Scolecida</taxon>
        <taxon>Capitellidae</taxon>
        <taxon>Capitella</taxon>
    </lineage>
</organism>
<feature type="non-terminal residue" evidence="1">
    <location>
        <position position="359"/>
    </location>
</feature>
<evidence type="ECO:0008006" key="4">
    <source>
        <dbReference type="Google" id="ProtNLM"/>
    </source>
</evidence>